<dbReference type="SUPFAM" id="SSF52058">
    <property type="entry name" value="L domain-like"/>
    <property type="match status" value="1"/>
</dbReference>
<reference evidence="1 2" key="1">
    <citation type="submission" date="2022-04" db="EMBL/GenBank/DDBJ databases">
        <title>Hymenobacter sp. isolated from the air.</title>
        <authorList>
            <person name="Won M."/>
            <person name="Lee C.-M."/>
            <person name="Woen H.-Y."/>
            <person name="Kwon S.-W."/>
        </authorList>
    </citation>
    <scope>NUCLEOTIDE SEQUENCE [LARGE SCALE GENOMIC DNA]</scope>
    <source>
        <strain evidence="2">5116 S-27</strain>
    </source>
</reference>
<dbReference type="Proteomes" id="UP000831785">
    <property type="component" value="Chromosome"/>
</dbReference>
<evidence type="ECO:0008006" key="3">
    <source>
        <dbReference type="Google" id="ProtNLM"/>
    </source>
</evidence>
<proteinExistence type="predicted"/>
<organism evidence="1 2">
    <name type="scientific">Hymenobacter cellulosivorans</name>
    <dbReference type="NCBI Taxonomy" id="2932249"/>
    <lineage>
        <taxon>Bacteria</taxon>
        <taxon>Pseudomonadati</taxon>
        <taxon>Bacteroidota</taxon>
        <taxon>Cytophagia</taxon>
        <taxon>Cytophagales</taxon>
        <taxon>Hymenobacteraceae</taxon>
        <taxon>Hymenobacter</taxon>
    </lineage>
</organism>
<keyword evidence="2" id="KW-1185">Reference proteome</keyword>
<evidence type="ECO:0000313" key="1">
    <source>
        <dbReference type="EMBL" id="UOQ52582.1"/>
    </source>
</evidence>
<sequence>MKTKHHCCRRIVILPDKYAKHSEKKMLSKSHATISRGSMNKYLILLLGASAWGCSADKQESYNQFNTTLTIAEALPTGYAFIAADHLMIGGSVQFKSIIPLLRNHKNLQGLIISDQQQLDFKNDLQYIRDSTTIKDIAINECTVSDFKFLYSINGLNKVSLERNQFTRVPLTFFENAKLKEFEIIEDSSFTFYQDIPINRHLEVMSLTRYSDSTLNPNLYKFKNLKVLSLQWSNYSYPDKRVRKLTKLENFGMFETPILKNRDRMKELESYLPATCYLMEFRPPM</sequence>
<accession>A0ABY4F7D2</accession>
<dbReference type="EMBL" id="CP095049">
    <property type="protein sequence ID" value="UOQ52582.1"/>
    <property type="molecule type" value="Genomic_DNA"/>
</dbReference>
<name>A0ABY4F7D2_9BACT</name>
<dbReference type="RefSeq" id="WP_244716690.1">
    <property type="nucleotide sequence ID" value="NZ_CP095049.1"/>
</dbReference>
<protein>
    <recommendedName>
        <fullName evidence="3">Leucine-rich repeat domain-containing protein</fullName>
    </recommendedName>
</protein>
<evidence type="ECO:0000313" key="2">
    <source>
        <dbReference type="Proteomes" id="UP000831785"/>
    </source>
</evidence>
<dbReference type="Gene3D" id="3.80.10.10">
    <property type="entry name" value="Ribonuclease Inhibitor"/>
    <property type="match status" value="1"/>
</dbReference>
<dbReference type="InterPro" id="IPR032675">
    <property type="entry name" value="LRR_dom_sf"/>
</dbReference>
<gene>
    <name evidence="1" type="ORF">MUN80_22875</name>
</gene>